<reference evidence="2" key="1">
    <citation type="submission" date="2019-11" db="EMBL/GenBank/DDBJ databases">
        <title>Isolation and characterization of two novel species in the genus Thiomicrorhabdus.</title>
        <authorList>
            <person name="Mochizuki J."/>
            <person name="Kojima H."/>
            <person name="Fukui M."/>
        </authorList>
    </citation>
    <scope>NUCLEOTIDE SEQUENCE [LARGE SCALE GENOMIC DNA]</scope>
    <source>
        <strain evidence="2">aks77</strain>
    </source>
</reference>
<dbReference type="AlphaFoldDB" id="A0A6F8PWG3"/>
<accession>A0A6F8PWG3</accession>
<gene>
    <name evidence="1" type="ORF">THMIRHAS_18090</name>
</gene>
<dbReference type="KEGG" id="tse:THMIRHAS_18090"/>
<dbReference type="EMBL" id="AP021889">
    <property type="protein sequence ID" value="BBP46436.1"/>
    <property type="molecule type" value="Genomic_DNA"/>
</dbReference>
<keyword evidence="2" id="KW-1185">Reference proteome</keyword>
<organism evidence="1 2">
    <name type="scientific">Thiosulfatimonas sediminis</name>
    <dbReference type="NCBI Taxonomy" id="2675054"/>
    <lineage>
        <taxon>Bacteria</taxon>
        <taxon>Pseudomonadati</taxon>
        <taxon>Pseudomonadota</taxon>
        <taxon>Gammaproteobacteria</taxon>
        <taxon>Thiotrichales</taxon>
        <taxon>Piscirickettsiaceae</taxon>
        <taxon>Thiosulfatimonas</taxon>
    </lineage>
</organism>
<dbReference type="Proteomes" id="UP000501726">
    <property type="component" value="Chromosome"/>
</dbReference>
<name>A0A6F8PWG3_9GAMM</name>
<dbReference type="RefSeq" id="WP_173273030.1">
    <property type="nucleotide sequence ID" value="NZ_AP021889.1"/>
</dbReference>
<protein>
    <submittedName>
        <fullName evidence="1">Uncharacterized protein</fullName>
    </submittedName>
</protein>
<evidence type="ECO:0000313" key="1">
    <source>
        <dbReference type="EMBL" id="BBP46436.1"/>
    </source>
</evidence>
<proteinExistence type="predicted"/>
<evidence type="ECO:0000313" key="2">
    <source>
        <dbReference type="Proteomes" id="UP000501726"/>
    </source>
</evidence>
<sequence>MKITLQNIENFSVIDEIHAGYIEKPQSAELKNVMTRAGGELNLKPVNLFKADLKQQMVLKCKASGTTYTIHS</sequence>